<accession>A0AAD9K398</accession>
<evidence type="ECO:0000313" key="3">
    <source>
        <dbReference type="Proteomes" id="UP001209878"/>
    </source>
</evidence>
<dbReference type="EMBL" id="JAODUO010001446">
    <property type="protein sequence ID" value="KAK2163746.1"/>
    <property type="molecule type" value="Genomic_DNA"/>
</dbReference>
<evidence type="ECO:0000256" key="1">
    <source>
        <dbReference type="SAM" id="MobiDB-lite"/>
    </source>
</evidence>
<feature type="region of interest" description="Disordered" evidence="1">
    <location>
        <begin position="1"/>
        <end position="25"/>
    </location>
</feature>
<dbReference type="AlphaFoldDB" id="A0AAD9K398"/>
<protein>
    <submittedName>
        <fullName evidence="2">Uncharacterized protein</fullName>
    </submittedName>
</protein>
<gene>
    <name evidence="2" type="ORF">NP493_1447g00061</name>
</gene>
<reference evidence="2" key="1">
    <citation type="journal article" date="2023" name="Mol. Biol. Evol.">
        <title>Third-Generation Sequencing Reveals the Adaptive Role of the Epigenome in Three Deep-Sea Polychaetes.</title>
        <authorList>
            <person name="Perez M."/>
            <person name="Aroh O."/>
            <person name="Sun Y."/>
            <person name="Lan Y."/>
            <person name="Juniper S.K."/>
            <person name="Young C.R."/>
            <person name="Angers B."/>
            <person name="Qian P.Y."/>
        </authorList>
    </citation>
    <scope>NUCLEOTIDE SEQUENCE</scope>
    <source>
        <strain evidence="2">R07B-5</strain>
    </source>
</reference>
<dbReference type="Proteomes" id="UP001209878">
    <property type="component" value="Unassembled WGS sequence"/>
</dbReference>
<sequence length="86" mass="9361">MRRLFTSLSPHVAPQSSGVSHQRASSNSGLFFGWSKNGRRISRPVRLPPMTAMRTVIATASTWKPDCPMADLCIPAVTSGNTAWMS</sequence>
<comment type="caution">
    <text evidence="2">The sequence shown here is derived from an EMBL/GenBank/DDBJ whole genome shotgun (WGS) entry which is preliminary data.</text>
</comment>
<proteinExistence type="predicted"/>
<keyword evidence="3" id="KW-1185">Reference proteome</keyword>
<organism evidence="2 3">
    <name type="scientific">Ridgeia piscesae</name>
    <name type="common">Tubeworm</name>
    <dbReference type="NCBI Taxonomy" id="27915"/>
    <lineage>
        <taxon>Eukaryota</taxon>
        <taxon>Metazoa</taxon>
        <taxon>Spiralia</taxon>
        <taxon>Lophotrochozoa</taxon>
        <taxon>Annelida</taxon>
        <taxon>Polychaeta</taxon>
        <taxon>Sedentaria</taxon>
        <taxon>Canalipalpata</taxon>
        <taxon>Sabellida</taxon>
        <taxon>Siboglinidae</taxon>
        <taxon>Ridgeia</taxon>
    </lineage>
</organism>
<evidence type="ECO:0000313" key="2">
    <source>
        <dbReference type="EMBL" id="KAK2163746.1"/>
    </source>
</evidence>
<name>A0AAD9K398_RIDPI</name>